<keyword evidence="6" id="KW-0547">Nucleotide-binding</keyword>
<evidence type="ECO:0000313" key="18">
    <source>
        <dbReference type="Proteomes" id="UP001497482"/>
    </source>
</evidence>
<sequence length="514" mass="58738">MAKTYDYLFKLLLIGDSGVGKTCVLFRFSEDAFNSTFISTIGIDFKIRTIELDGKKIKLQIWDTAGQERFRTITTAYYRGAMGIMLVYDITNEKSFENIKNWIRNIEEHASADVERMVLGNKCDVNDKRQVSKERGETLALEYGIKFMETSAKANINVENAFLTLARDIKAKMDKKLEGNNPQGSNQGVKITEQPKKSSFFRCTLLSRDIHSPATHLSAGIRMSHADALVQRFQLEFATQDGLIPQWFHGIISRKLSEELLMCKPPGHFLIRVSESRFGYTLSYRADDGCRHFMIDALEDGYVILGDDRHHRLLQNLVDFHCRHPIRPFTELLTVPCGQISDIKTDDHEEMFFSQRHQMIFPSNTVDPPALPWRPNIPPSETLHDAQTVSAPRFSQPKLPHRNADLAPSNDNPFHIRTKCGLPSFLKNQRDPLRSVFTNLKKIKKNSKNCTSEKSVFEEIQSNADVNPEKNLYQVNRDPQSLQAENLDKPAEIITLPQEYLPPPPFAPGYKFTE</sequence>
<dbReference type="NCBIfam" id="TIGR00231">
    <property type="entry name" value="small_GTP"/>
    <property type="match status" value="1"/>
</dbReference>
<keyword evidence="12" id="KW-0968">Cytoplasmic vesicle</keyword>
<dbReference type="Pfam" id="PF00071">
    <property type="entry name" value="Ras"/>
    <property type="match status" value="1"/>
</dbReference>
<evidence type="ECO:0000256" key="15">
    <source>
        <dbReference type="PROSITE-ProRule" id="PRU00191"/>
    </source>
</evidence>
<dbReference type="EMBL" id="OZ035824">
    <property type="protein sequence ID" value="CAL1593720.1"/>
    <property type="molecule type" value="Genomic_DNA"/>
</dbReference>
<comment type="cofactor">
    <cofactor evidence="1">
        <name>Mg(2+)</name>
        <dbReference type="ChEBI" id="CHEBI:18420"/>
    </cofactor>
</comment>
<evidence type="ECO:0000256" key="13">
    <source>
        <dbReference type="ARBA" id="ARBA00025701"/>
    </source>
</evidence>
<dbReference type="SUPFAM" id="SSF52540">
    <property type="entry name" value="P-loop containing nucleoside triphosphate hydrolases"/>
    <property type="match status" value="1"/>
</dbReference>
<dbReference type="PROSITE" id="PS51419">
    <property type="entry name" value="RAB"/>
    <property type="match status" value="1"/>
</dbReference>
<dbReference type="Gene3D" id="3.30.505.10">
    <property type="entry name" value="SH2 domain"/>
    <property type="match status" value="1"/>
</dbReference>
<evidence type="ECO:0000313" key="17">
    <source>
        <dbReference type="EMBL" id="CAL1593720.1"/>
    </source>
</evidence>
<keyword evidence="11" id="KW-0636">Prenylation</keyword>
<evidence type="ECO:0000259" key="16">
    <source>
        <dbReference type="PROSITE" id="PS50001"/>
    </source>
</evidence>
<dbReference type="InterPro" id="IPR027417">
    <property type="entry name" value="P-loop_NTPase"/>
</dbReference>
<keyword evidence="18" id="KW-1185">Reference proteome</keyword>
<evidence type="ECO:0000256" key="9">
    <source>
        <dbReference type="ARBA" id="ARBA00023136"/>
    </source>
</evidence>
<evidence type="ECO:0000256" key="8">
    <source>
        <dbReference type="ARBA" id="ARBA00023134"/>
    </source>
</evidence>
<evidence type="ECO:0000256" key="14">
    <source>
        <dbReference type="ARBA" id="ARBA00047660"/>
    </source>
</evidence>
<dbReference type="EC" id="3.6.5.2" evidence="5"/>
<dbReference type="InterPro" id="IPR001806">
    <property type="entry name" value="Small_GTPase"/>
</dbReference>
<dbReference type="PROSITE" id="PS51420">
    <property type="entry name" value="RHO"/>
    <property type="match status" value="1"/>
</dbReference>
<dbReference type="GO" id="GO:0003925">
    <property type="term" value="F:G protein activity"/>
    <property type="evidence" value="ECO:0007669"/>
    <property type="project" value="UniProtKB-EC"/>
</dbReference>
<keyword evidence="8" id="KW-0342">GTP-binding</keyword>
<evidence type="ECO:0000256" key="6">
    <source>
        <dbReference type="ARBA" id="ARBA00022741"/>
    </source>
</evidence>
<evidence type="ECO:0000256" key="5">
    <source>
        <dbReference type="ARBA" id="ARBA00011984"/>
    </source>
</evidence>
<reference evidence="17 18" key="1">
    <citation type="submission" date="2024-04" db="EMBL/GenBank/DDBJ databases">
        <authorList>
            <person name="Waldvogel A.-M."/>
            <person name="Schoenle A."/>
        </authorList>
    </citation>
    <scope>NUCLEOTIDE SEQUENCE [LARGE SCALE GENOMIC DNA]</scope>
</reference>
<keyword evidence="15" id="KW-0727">SH2 domain</keyword>
<dbReference type="InterPro" id="IPR036860">
    <property type="entry name" value="SH2_dom_sf"/>
</dbReference>
<dbReference type="InterPro" id="IPR005225">
    <property type="entry name" value="Small_GTP-bd"/>
</dbReference>
<dbReference type="PROSITE" id="PS50001">
    <property type="entry name" value="SH2"/>
    <property type="match status" value="1"/>
</dbReference>
<dbReference type="PROSITE" id="PS51421">
    <property type="entry name" value="RAS"/>
    <property type="match status" value="1"/>
</dbReference>
<dbReference type="PANTHER" id="PTHR47980">
    <property type="entry name" value="LD44762P"/>
    <property type="match status" value="1"/>
</dbReference>
<dbReference type="AlphaFoldDB" id="A0AAV2KUK3"/>
<dbReference type="SMART" id="SM00173">
    <property type="entry name" value="RAS"/>
    <property type="match status" value="1"/>
</dbReference>
<organism evidence="17 18">
    <name type="scientific">Knipowitschia caucasica</name>
    <name type="common">Caucasian dwarf goby</name>
    <name type="synonym">Pomatoschistus caucasicus</name>
    <dbReference type="NCBI Taxonomy" id="637954"/>
    <lineage>
        <taxon>Eukaryota</taxon>
        <taxon>Metazoa</taxon>
        <taxon>Chordata</taxon>
        <taxon>Craniata</taxon>
        <taxon>Vertebrata</taxon>
        <taxon>Euteleostomi</taxon>
        <taxon>Actinopterygii</taxon>
        <taxon>Neopterygii</taxon>
        <taxon>Teleostei</taxon>
        <taxon>Neoteleostei</taxon>
        <taxon>Acanthomorphata</taxon>
        <taxon>Gobiaria</taxon>
        <taxon>Gobiiformes</taxon>
        <taxon>Gobioidei</taxon>
        <taxon>Gobiidae</taxon>
        <taxon>Gobiinae</taxon>
        <taxon>Knipowitschia</taxon>
    </lineage>
</organism>
<evidence type="ECO:0000256" key="11">
    <source>
        <dbReference type="ARBA" id="ARBA00023289"/>
    </source>
</evidence>
<dbReference type="SMART" id="SM00177">
    <property type="entry name" value="ARF"/>
    <property type="match status" value="1"/>
</dbReference>
<protein>
    <recommendedName>
        <fullName evidence="5">small monomeric GTPase</fullName>
        <ecNumber evidence="5">3.6.5.2</ecNumber>
    </recommendedName>
</protein>
<dbReference type="Pfam" id="PF00017">
    <property type="entry name" value="SH2"/>
    <property type="match status" value="1"/>
</dbReference>
<comment type="similarity">
    <text evidence="4">Belongs to the small GTPase superfamily. Rab family.</text>
</comment>
<evidence type="ECO:0000256" key="12">
    <source>
        <dbReference type="ARBA" id="ARBA00023329"/>
    </source>
</evidence>
<name>A0AAV2KUK3_KNICA</name>
<keyword evidence="9" id="KW-0472">Membrane</keyword>
<dbReference type="SMART" id="SM00174">
    <property type="entry name" value="RHO"/>
    <property type="match status" value="1"/>
</dbReference>
<dbReference type="Proteomes" id="UP001497482">
    <property type="component" value="Chromosome 2"/>
</dbReference>
<dbReference type="SUPFAM" id="SSF55550">
    <property type="entry name" value="SH2 domain"/>
    <property type="match status" value="1"/>
</dbReference>
<dbReference type="GO" id="GO:0010008">
    <property type="term" value="C:endosome membrane"/>
    <property type="evidence" value="ECO:0007669"/>
    <property type="project" value="UniProtKB-SubCell"/>
</dbReference>
<dbReference type="CDD" id="cd01867">
    <property type="entry name" value="Rab8_Rab10_Rab13_like"/>
    <property type="match status" value="1"/>
</dbReference>
<evidence type="ECO:0000256" key="10">
    <source>
        <dbReference type="ARBA" id="ARBA00023288"/>
    </source>
</evidence>
<keyword evidence="7" id="KW-0813">Transport</keyword>
<dbReference type="SMART" id="SM00175">
    <property type="entry name" value="RAB"/>
    <property type="match status" value="1"/>
</dbReference>
<dbReference type="GO" id="GO:0005525">
    <property type="term" value="F:GTP binding"/>
    <property type="evidence" value="ECO:0007669"/>
    <property type="project" value="UniProtKB-KW"/>
</dbReference>
<proteinExistence type="inferred from homology"/>
<dbReference type="FunFam" id="3.40.50.300:FF:000202">
    <property type="entry name" value="ras-related protein Rab-8A"/>
    <property type="match status" value="1"/>
</dbReference>
<feature type="domain" description="SH2" evidence="16">
    <location>
        <begin position="247"/>
        <end position="337"/>
    </location>
</feature>
<dbReference type="SMART" id="SM00252">
    <property type="entry name" value="SH2"/>
    <property type="match status" value="1"/>
</dbReference>
<comment type="catalytic activity">
    <reaction evidence="14">
        <text>GTP + H2O = GDP + phosphate + H(+)</text>
        <dbReference type="Rhea" id="RHEA:19669"/>
        <dbReference type="ChEBI" id="CHEBI:15377"/>
        <dbReference type="ChEBI" id="CHEBI:15378"/>
        <dbReference type="ChEBI" id="CHEBI:37565"/>
        <dbReference type="ChEBI" id="CHEBI:43474"/>
        <dbReference type="ChEBI" id="CHEBI:58189"/>
        <dbReference type="EC" id="3.6.5.2"/>
    </reaction>
    <physiologicalReaction direction="left-to-right" evidence="14">
        <dbReference type="Rhea" id="RHEA:19670"/>
    </physiologicalReaction>
</comment>
<dbReference type="Gene3D" id="3.40.50.300">
    <property type="entry name" value="P-loop containing nucleotide triphosphate hydrolases"/>
    <property type="match status" value="1"/>
</dbReference>
<dbReference type="GO" id="GO:0015031">
    <property type="term" value="P:protein transport"/>
    <property type="evidence" value="ECO:0007669"/>
    <property type="project" value="UniProtKB-KW"/>
</dbReference>
<evidence type="ECO:0000256" key="7">
    <source>
        <dbReference type="ARBA" id="ARBA00022927"/>
    </source>
</evidence>
<dbReference type="InterPro" id="IPR000980">
    <property type="entry name" value="SH2"/>
</dbReference>
<evidence type="ECO:0000256" key="2">
    <source>
        <dbReference type="ARBA" id="ARBA00004580"/>
    </source>
</evidence>
<evidence type="ECO:0000256" key="3">
    <source>
        <dbReference type="ARBA" id="ARBA00004608"/>
    </source>
</evidence>
<comment type="subcellular location">
    <subcellularLocation>
        <location evidence="13">Cytoplasmic vesicle membrane</location>
        <topology evidence="13">Lipid-anchor</topology>
        <orientation evidence="13">Cytoplasmic side</orientation>
    </subcellularLocation>
    <subcellularLocation>
        <location evidence="2">Cytoplasmic vesicle</location>
        <location evidence="2">Phagosome membrane</location>
    </subcellularLocation>
    <subcellularLocation>
        <location evidence="3">Endosome membrane</location>
    </subcellularLocation>
</comment>
<accession>A0AAV2KUK3</accession>
<evidence type="ECO:0000256" key="4">
    <source>
        <dbReference type="ARBA" id="ARBA00006270"/>
    </source>
</evidence>
<keyword evidence="10" id="KW-0449">Lipoprotein</keyword>
<dbReference type="PRINTS" id="PR00449">
    <property type="entry name" value="RASTRNSFRMNG"/>
</dbReference>
<dbReference type="SMART" id="SM00176">
    <property type="entry name" value="RAN"/>
    <property type="match status" value="1"/>
</dbReference>
<keyword evidence="7" id="KW-0653">Protein transport</keyword>
<gene>
    <name evidence="17" type="ORF">KC01_LOCUS22764</name>
</gene>
<dbReference type="GO" id="GO:0030670">
    <property type="term" value="C:phagocytic vesicle membrane"/>
    <property type="evidence" value="ECO:0007669"/>
    <property type="project" value="UniProtKB-SubCell"/>
</dbReference>
<dbReference type="InterPro" id="IPR050305">
    <property type="entry name" value="Small_GTPase_Rab"/>
</dbReference>
<evidence type="ECO:0000256" key="1">
    <source>
        <dbReference type="ARBA" id="ARBA00001946"/>
    </source>
</evidence>